<dbReference type="SUPFAM" id="SSF48613">
    <property type="entry name" value="Heme oxygenase-like"/>
    <property type="match status" value="1"/>
</dbReference>
<dbReference type="CDD" id="cd19357">
    <property type="entry name" value="TenA_E_At3g16990-like"/>
    <property type="match status" value="1"/>
</dbReference>
<evidence type="ECO:0000256" key="2">
    <source>
        <dbReference type="PIRNR" id="PIRNR003170"/>
    </source>
</evidence>
<evidence type="ECO:0000256" key="4">
    <source>
        <dbReference type="PIRSR" id="PIRSR003170-2"/>
    </source>
</evidence>
<organism evidence="7 8">
    <name type="scientific">Thermocoleostomius sinensis A174</name>
    <dbReference type="NCBI Taxonomy" id="2016057"/>
    <lineage>
        <taxon>Bacteria</taxon>
        <taxon>Bacillati</taxon>
        <taxon>Cyanobacteriota</taxon>
        <taxon>Cyanophyceae</taxon>
        <taxon>Oculatellales</taxon>
        <taxon>Oculatellaceae</taxon>
        <taxon>Thermocoleostomius</taxon>
    </lineage>
</organism>
<comment type="similarity">
    <text evidence="2">Belongs to the TenA family.</text>
</comment>
<dbReference type="Pfam" id="PF03070">
    <property type="entry name" value="TENA_THI-4"/>
    <property type="match status" value="1"/>
</dbReference>
<dbReference type="InterPro" id="IPR004305">
    <property type="entry name" value="Thiaminase-2/PQQC"/>
</dbReference>
<proteinExistence type="inferred from homology"/>
<evidence type="ECO:0000256" key="1">
    <source>
        <dbReference type="ARBA" id="ARBA00004948"/>
    </source>
</evidence>
<comment type="catalytic activity">
    <reaction evidence="2">
        <text>4-amino-5-aminomethyl-2-methylpyrimidine + H2O = 4-amino-5-hydroxymethyl-2-methylpyrimidine + NH4(+)</text>
        <dbReference type="Rhea" id="RHEA:31799"/>
        <dbReference type="ChEBI" id="CHEBI:15377"/>
        <dbReference type="ChEBI" id="CHEBI:16892"/>
        <dbReference type="ChEBI" id="CHEBI:28938"/>
        <dbReference type="ChEBI" id="CHEBI:63416"/>
        <dbReference type="EC" id="3.5.99.2"/>
    </reaction>
</comment>
<sequence length="218" mass="24983">MFTSLFIRLGSMSLTCQQLLTTHPHLWEDATAHPFLTQCQTGEIAANQFNTWLVQDYWFVVDFTRFTGRVLAAAPVQHFEVLLAAFGTLKEELKWFQAKATERQLNLNTPQHPTCIEYCDYMAGLVADPYAVQAVAYWAIECAYNQGWQRPGPMSEPYSEFADRWGNAGFTAYVKQLEQQADDALRSASEEVQQQAERAFLEVARLEKKFWQMAFSAE</sequence>
<keyword evidence="5" id="KW-0175">Coiled coil</keyword>
<dbReference type="KEGG" id="tsin:OXH18_21055"/>
<keyword evidence="2" id="KW-0784">Thiamine biosynthesis</keyword>
<accession>A0A9E8ZDZ9</accession>
<dbReference type="EMBL" id="CP113797">
    <property type="protein sequence ID" value="WAL59633.1"/>
    <property type="molecule type" value="Genomic_DNA"/>
</dbReference>
<evidence type="ECO:0000256" key="3">
    <source>
        <dbReference type="PIRSR" id="PIRSR003170-1"/>
    </source>
</evidence>
<feature type="coiled-coil region" evidence="5">
    <location>
        <begin position="174"/>
        <end position="209"/>
    </location>
</feature>
<feature type="binding site" evidence="4">
    <location>
        <position position="56"/>
    </location>
    <ligand>
        <name>substrate</name>
    </ligand>
</feature>
<dbReference type="InterPro" id="IPR050967">
    <property type="entry name" value="Thiamine_Salvage_TenA"/>
</dbReference>
<dbReference type="GO" id="GO:0009228">
    <property type="term" value="P:thiamine biosynthetic process"/>
    <property type="evidence" value="ECO:0007669"/>
    <property type="project" value="UniProtKB-KW"/>
</dbReference>
<evidence type="ECO:0000256" key="5">
    <source>
        <dbReference type="SAM" id="Coils"/>
    </source>
</evidence>
<dbReference type="PANTHER" id="PTHR43198:SF5">
    <property type="entry name" value="BIFUNCTIONAL TENA-E PROTEIN"/>
    <property type="match status" value="1"/>
</dbReference>
<keyword evidence="8" id="KW-1185">Reference proteome</keyword>
<dbReference type="InterPro" id="IPR016084">
    <property type="entry name" value="Haem_Oase-like_multi-hlx"/>
</dbReference>
<feature type="binding site" evidence="4">
    <location>
        <position position="141"/>
    </location>
    <ligand>
        <name>substrate</name>
    </ligand>
</feature>
<evidence type="ECO:0000259" key="6">
    <source>
        <dbReference type="Pfam" id="PF03070"/>
    </source>
</evidence>
<dbReference type="GO" id="GO:0050334">
    <property type="term" value="F:thiaminase activity"/>
    <property type="evidence" value="ECO:0007669"/>
    <property type="project" value="UniProtKB-UniRule"/>
</dbReference>
<reference evidence="7" key="1">
    <citation type="submission" date="2022-12" db="EMBL/GenBank/DDBJ databases">
        <title>Polyphasic identification of a Novel Hot-Spring Cyanobacterium Ocullathermofonsia sinensis gen nov. sp. nov. and Genomic Insights on its Adaptations to the Thermal Habitat.</title>
        <authorList>
            <person name="Daroch M."/>
            <person name="Tang J."/>
            <person name="Jiang Y."/>
        </authorList>
    </citation>
    <scope>NUCLEOTIDE SEQUENCE</scope>
    <source>
        <strain evidence="7">PKUAC-SCTA174</strain>
    </source>
</reference>
<dbReference type="Gene3D" id="1.20.910.10">
    <property type="entry name" value="Heme oxygenase-like"/>
    <property type="match status" value="1"/>
</dbReference>
<evidence type="ECO:0000313" key="7">
    <source>
        <dbReference type="EMBL" id="WAL59633.1"/>
    </source>
</evidence>
<dbReference type="EC" id="3.5.99.2" evidence="2"/>
<name>A0A9E8ZDZ9_9CYAN</name>
<dbReference type="InterPro" id="IPR026285">
    <property type="entry name" value="TenA_E"/>
</dbReference>
<dbReference type="PANTHER" id="PTHR43198">
    <property type="entry name" value="BIFUNCTIONAL TH2 PROTEIN"/>
    <property type="match status" value="1"/>
</dbReference>
<comment type="pathway">
    <text evidence="1 2">Cofactor biosynthesis; thiamine diphosphate biosynthesis.</text>
</comment>
<comment type="catalytic activity">
    <reaction evidence="2">
        <text>thiamine + H2O = 5-(2-hydroxyethyl)-4-methylthiazole + 4-amino-5-hydroxymethyl-2-methylpyrimidine + H(+)</text>
        <dbReference type="Rhea" id="RHEA:17509"/>
        <dbReference type="ChEBI" id="CHEBI:15377"/>
        <dbReference type="ChEBI" id="CHEBI:15378"/>
        <dbReference type="ChEBI" id="CHEBI:16892"/>
        <dbReference type="ChEBI" id="CHEBI:17957"/>
        <dbReference type="ChEBI" id="CHEBI:18385"/>
        <dbReference type="EC" id="3.5.99.2"/>
    </reaction>
</comment>
<feature type="binding site" evidence="4">
    <location>
        <position position="92"/>
    </location>
    <ligand>
        <name>substrate</name>
    </ligand>
</feature>
<gene>
    <name evidence="7" type="ORF">OXH18_21055</name>
</gene>
<keyword evidence="2" id="KW-0378">Hydrolase</keyword>
<feature type="domain" description="Thiaminase-2/PQQC" evidence="6">
    <location>
        <begin position="25"/>
        <end position="215"/>
    </location>
</feature>
<protein>
    <recommendedName>
        <fullName evidence="2">Aminopyrimidine aminohydrolase</fullName>
        <ecNumber evidence="2">3.5.99.2</ecNumber>
    </recommendedName>
</protein>
<feature type="active site" description="Proton donor" evidence="3">
    <location>
        <position position="207"/>
    </location>
</feature>
<evidence type="ECO:0000313" key="8">
    <source>
        <dbReference type="Proteomes" id="UP001163152"/>
    </source>
</evidence>
<dbReference type="Proteomes" id="UP001163152">
    <property type="component" value="Chromosome"/>
</dbReference>
<dbReference type="GO" id="GO:0005829">
    <property type="term" value="C:cytosol"/>
    <property type="evidence" value="ECO:0007669"/>
    <property type="project" value="TreeGrafter"/>
</dbReference>
<dbReference type="PIRSF" id="PIRSF003170">
    <property type="entry name" value="Pet18p"/>
    <property type="match status" value="1"/>
</dbReference>
<comment type="function">
    <text evidence="2">Catalyzes an amino-pyrimidine hydrolysis reaction at the C5' of the pyrimidine moiety of thiamine compounds, a reaction that is part of a thiamine salvage pathway. Thus, catalyzes the conversion of 4-amino-5-aminomethyl-2-methylpyrimidine to 4-amino-5-hydroxymethyl-2-methylpyrimidine (HMP).</text>
</comment>
<dbReference type="AlphaFoldDB" id="A0A9E8ZDZ9"/>